<keyword evidence="3" id="KW-1185">Reference proteome</keyword>
<comment type="caution">
    <text evidence="2">The sequence shown here is derived from an EMBL/GenBank/DDBJ whole genome shotgun (WGS) entry which is preliminary data.</text>
</comment>
<protein>
    <submittedName>
        <fullName evidence="2">Uncharacterized protein</fullName>
    </submittedName>
</protein>
<name>A0A4Z2GUV7_9TELE</name>
<feature type="region of interest" description="Disordered" evidence="1">
    <location>
        <begin position="39"/>
        <end position="62"/>
    </location>
</feature>
<reference evidence="2 3" key="1">
    <citation type="submission" date="2019-03" db="EMBL/GenBank/DDBJ databases">
        <title>First draft genome of Liparis tanakae, snailfish: a comprehensive survey of snailfish specific genes.</title>
        <authorList>
            <person name="Kim W."/>
            <person name="Song I."/>
            <person name="Jeong J.-H."/>
            <person name="Kim D."/>
            <person name="Kim S."/>
            <person name="Ryu S."/>
            <person name="Song J.Y."/>
            <person name="Lee S.K."/>
        </authorList>
    </citation>
    <scope>NUCLEOTIDE SEQUENCE [LARGE SCALE GENOMIC DNA]</scope>
    <source>
        <tissue evidence="2">Muscle</tissue>
    </source>
</reference>
<evidence type="ECO:0000256" key="1">
    <source>
        <dbReference type="SAM" id="MobiDB-lite"/>
    </source>
</evidence>
<sequence length="62" mass="6425">MTPVDLESKASRSAMTAACLLATVFNSRTQQLGIISPRTASTLGRGSDSSNTDCIASTHKPA</sequence>
<evidence type="ECO:0000313" key="3">
    <source>
        <dbReference type="Proteomes" id="UP000314294"/>
    </source>
</evidence>
<feature type="compositionally biased region" description="Polar residues" evidence="1">
    <location>
        <begin position="39"/>
        <end position="55"/>
    </location>
</feature>
<accession>A0A4Z2GUV7</accession>
<dbReference type="EMBL" id="SRLO01000426">
    <property type="protein sequence ID" value="TNN56522.1"/>
    <property type="molecule type" value="Genomic_DNA"/>
</dbReference>
<dbReference type="AlphaFoldDB" id="A0A4Z2GUV7"/>
<evidence type="ECO:0000313" key="2">
    <source>
        <dbReference type="EMBL" id="TNN56522.1"/>
    </source>
</evidence>
<proteinExistence type="predicted"/>
<gene>
    <name evidence="2" type="ORF">EYF80_033248</name>
</gene>
<dbReference type="Proteomes" id="UP000314294">
    <property type="component" value="Unassembled WGS sequence"/>
</dbReference>
<organism evidence="2 3">
    <name type="scientific">Liparis tanakae</name>
    <name type="common">Tanaka's snailfish</name>
    <dbReference type="NCBI Taxonomy" id="230148"/>
    <lineage>
        <taxon>Eukaryota</taxon>
        <taxon>Metazoa</taxon>
        <taxon>Chordata</taxon>
        <taxon>Craniata</taxon>
        <taxon>Vertebrata</taxon>
        <taxon>Euteleostomi</taxon>
        <taxon>Actinopterygii</taxon>
        <taxon>Neopterygii</taxon>
        <taxon>Teleostei</taxon>
        <taxon>Neoteleostei</taxon>
        <taxon>Acanthomorphata</taxon>
        <taxon>Eupercaria</taxon>
        <taxon>Perciformes</taxon>
        <taxon>Cottioidei</taxon>
        <taxon>Cottales</taxon>
        <taxon>Liparidae</taxon>
        <taxon>Liparis</taxon>
    </lineage>
</organism>